<dbReference type="RefSeq" id="WP_173160259.1">
    <property type="nucleotide sequence ID" value="NZ_AP022871.1"/>
</dbReference>
<dbReference type="AlphaFoldDB" id="A0A6F8YRT8"/>
<dbReference type="EMBL" id="AP022871">
    <property type="protein sequence ID" value="BCB88703.1"/>
    <property type="molecule type" value="Genomic_DNA"/>
</dbReference>
<proteinExistence type="predicted"/>
<gene>
    <name evidence="1" type="ORF">Psuf_060160</name>
</gene>
<reference evidence="1 2" key="2">
    <citation type="submission" date="2020-03" db="EMBL/GenBank/DDBJ databases">
        <authorList>
            <person name="Ichikawa N."/>
            <person name="Kimura A."/>
            <person name="Kitahashi Y."/>
            <person name="Uohara A."/>
        </authorList>
    </citation>
    <scope>NUCLEOTIDE SEQUENCE [LARGE SCALE GENOMIC DNA]</scope>
    <source>
        <strain evidence="1 2">NBRC 105367</strain>
    </source>
</reference>
<evidence type="ECO:0000313" key="1">
    <source>
        <dbReference type="EMBL" id="BCB88703.1"/>
    </source>
</evidence>
<name>A0A6F8YRT8_9ACTN</name>
<accession>A0A6F8YRT8</accession>
<protein>
    <submittedName>
        <fullName evidence="1">Uncharacterized protein</fullName>
    </submittedName>
</protein>
<dbReference type="Proteomes" id="UP000503011">
    <property type="component" value="Chromosome"/>
</dbReference>
<organism evidence="1 2">
    <name type="scientific">Phytohabitans suffuscus</name>
    <dbReference type="NCBI Taxonomy" id="624315"/>
    <lineage>
        <taxon>Bacteria</taxon>
        <taxon>Bacillati</taxon>
        <taxon>Actinomycetota</taxon>
        <taxon>Actinomycetes</taxon>
        <taxon>Micromonosporales</taxon>
        <taxon>Micromonosporaceae</taxon>
    </lineage>
</organism>
<evidence type="ECO:0000313" key="2">
    <source>
        <dbReference type="Proteomes" id="UP000503011"/>
    </source>
</evidence>
<keyword evidence="2" id="KW-1185">Reference proteome</keyword>
<sequence>MAKDEGELRAARVVSLLEDSVRTELQVINRALELGLGDATIEQLTSGVTSGVLSAFSVDWSPDWVKPGQVHAWEENGAFFARCSDGHLRPHMRTILPPAVQCPEPECLEPQLCQSSYGLGKAAGSQAAKDAAPRRVARPNDKIIARAFDR</sequence>
<dbReference type="KEGG" id="psuu:Psuf_060160"/>
<reference evidence="1 2" key="1">
    <citation type="submission" date="2020-03" db="EMBL/GenBank/DDBJ databases">
        <title>Whole genome shotgun sequence of Phytohabitans suffuscus NBRC 105367.</title>
        <authorList>
            <person name="Komaki H."/>
            <person name="Tamura T."/>
        </authorList>
    </citation>
    <scope>NUCLEOTIDE SEQUENCE [LARGE SCALE GENOMIC DNA]</scope>
    <source>
        <strain evidence="1 2">NBRC 105367</strain>
    </source>
</reference>